<dbReference type="AlphaFoldDB" id="X0WT25"/>
<dbReference type="EMBL" id="BARS01040287">
    <property type="protein sequence ID" value="GAG34109.1"/>
    <property type="molecule type" value="Genomic_DNA"/>
</dbReference>
<dbReference type="InterPro" id="IPR008334">
    <property type="entry name" value="5'-Nucleotdase_C"/>
</dbReference>
<proteinExistence type="predicted"/>
<gene>
    <name evidence="2" type="ORF">S01H1_61442</name>
</gene>
<dbReference type="PANTHER" id="PTHR11575:SF24">
    <property type="entry name" value="5'-NUCLEOTIDASE"/>
    <property type="match status" value="1"/>
</dbReference>
<dbReference type="Gene3D" id="3.90.780.10">
    <property type="entry name" value="5'-Nucleotidase, C-terminal domain"/>
    <property type="match status" value="1"/>
</dbReference>
<dbReference type="Pfam" id="PF02872">
    <property type="entry name" value="5_nucleotid_C"/>
    <property type="match status" value="1"/>
</dbReference>
<reference evidence="2" key="1">
    <citation type="journal article" date="2014" name="Front. Microbiol.">
        <title>High frequency of phylogenetically diverse reductive dehalogenase-homologous genes in deep subseafloor sedimentary metagenomes.</title>
        <authorList>
            <person name="Kawai M."/>
            <person name="Futagami T."/>
            <person name="Toyoda A."/>
            <person name="Takaki Y."/>
            <person name="Nishi S."/>
            <person name="Hori S."/>
            <person name="Arai W."/>
            <person name="Tsubouchi T."/>
            <person name="Morono Y."/>
            <person name="Uchiyama I."/>
            <person name="Ito T."/>
            <person name="Fujiyama A."/>
            <person name="Inagaki F."/>
            <person name="Takami H."/>
        </authorList>
    </citation>
    <scope>NUCLEOTIDE SEQUENCE</scope>
    <source>
        <strain evidence="2">Expedition CK06-06</strain>
    </source>
</reference>
<dbReference type="SUPFAM" id="SSF55816">
    <property type="entry name" value="5'-nucleotidase (syn. UDP-sugar hydrolase), C-terminal domain"/>
    <property type="match status" value="1"/>
</dbReference>
<accession>X0WT25</accession>
<dbReference type="InterPro" id="IPR036907">
    <property type="entry name" value="5'-Nucleotdase_C_sf"/>
</dbReference>
<sequence>FHNSGAIRAEIAVGPISVRDIFKVSPFQNTLVLFKLTGQQLKETFECDVERGRDRLQVSGLKYKYFSKKARPFGERVHSVEVDGEIVVKNGQVVKPEKIYSVVSNDYLAGHAEDKFLCFSLDFFHDTGQPLDQALLEWLIEFKVLDYKPGQRIIEIK</sequence>
<feature type="non-terminal residue" evidence="2">
    <location>
        <position position="1"/>
    </location>
</feature>
<protein>
    <recommendedName>
        <fullName evidence="1">5'-Nucleotidase C-terminal domain-containing protein</fullName>
    </recommendedName>
</protein>
<dbReference type="PANTHER" id="PTHR11575">
    <property type="entry name" value="5'-NUCLEOTIDASE-RELATED"/>
    <property type="match status" value="1"/>
</dbReference>
<comment type="caution">
    <text evidence="2">The sequence shown here is derived from an EMBL/GenBank/DDBJ whole genome shotgun (WGS) entry which is preliminary data.</text>
</comment>
<organism evidence="2">
    <name type="scientific">marine sediment metagenome</name>
    <dbReference type="NCBI Taxonomy" id="412755"/>
    <lineage>
        <taxon>unclassified sequences</taxon>
        <taxon>metagenomes</taxon>
        <taxon>ecological metagenomes</taxon>
    </lineage>
</organism>
<dbReference type="InterPro" id="IPR006179">
    <property type="entry name" value="5_nucleotidase/apyrase"/>
</dbReference>
<dbReference type="PRINTS" id="PR01607">
    <property type="entry name" value="APYRASEFAMLY"/>
</dbReference>
<dbReference type="GO" id="GO:0008253">
    <property type="term" value="F:5'-nucleotidase activity"/>
    <property type="evidence" value="ECO:0007669"/>
    <property type="project" value="TreeGrafter"/>
</dbReference>
<feature type="domain" description="5'-Nucleotidase C-terminal" evidence="1">
    <location>
        <begin position="1"/>
        <end position="112"/>
    </location>
</feature>
<dbReference type="GO" id="GO:0009166">
    <property type="term" value="P:nucleotide catabolic process"/>
    <property type="evidence" value="ECO:0007669"/>
    <property type="project" value="InterPro"/>
</dbReference>
<evidence type="ECO:0000259" key="1">
    <source>
        <dbReference type="Pfam" id="PF02872"/>
    </source>
</evidence>
<dbReference type="GO" id="GO:0008768">
    <property type="term" value="F:UDP-sugar diphosphatase activity"/>
    <property type="evidence" value="ECO:0007669"/>
    <property type="project" value="TreeGrafter"/>
</dbReference>
<evidence type="ECO:0000313" key="2">
    <source>
        <dbReference type="EMBL" id="GAG34109.1"/>
    </source>
</evidence>
<dbReference type="GO" id="GO:0030288">
    <property type="term" value="C:outer membrane-bounded periplasmic space"/>
    <property type="evidence" value="ECO:0007669"/>
    <property type="project" value="TreeGrafter"/>
</dbReference>
<name>X0WT25_9ZZZZ</name>